<keyword evidence="3" id="KW-0479">Metal-binding</keyword>
<evidence type="ECO:0000256" key="5">
    <source>
        <dbReference type="ARBA" id="ARBA00022833"/>
    </source>
</evidence>
<name>A0A1I1U841_9BACT</name>
<dbReference type="AlphaFoldDB" id="A0A1I1U841"/>
<dbReference type="Gene3D" id="3.40.630.10">
    <property type="entry name" value="Zn peptidases"/>
    <property type="match status" value="1"/>
</dbReference>
<keyword evidence="9" id="KW-1185">Reference proteome</keyword>
<dbReference type="GO" id="GO:0006508">
    <property type="term" value="P:proteolysis"/>
    <property type="evidence" value="ECO:0007669"/>
    <property type="project" value="UniProtKB-KW"/>
</dbReference>
<dbReference type="Pfam" id="PF07687">
    <property type="entry name" value="M20_dimer"/>
    <property type="match status" value="1"/>
</dbReference>
<feature type="domain" description="Peptidase M20 dimerisation" evidence="7">
    <location>
        <begin position="240"/>
        <end position="383"/>
    </location>
</feature>
<dbReference type="GO" id="GO:0004180">
    <property type="term" value="F:carboxypeptidase activity"/>
    <property type="evidence" value="ECO:0007669"/>
    <property type="project" value="UniProtKB-KW"/>
</dbReference>
<dbReference type="SUPFAM" id="SSF55031">
    <property type="entry name" value="Bacterial exopeptidase dimerisation domain"/>
    <property type="match status" value="1"/>
</dbReference>
<keyword evidence="4" id="KW-0378">Hydrolase</keyword>
<dbReference type="InterPro" id="IPR047177">
    <property type="entry name" value="Pept_M20A"/>
</dbReference>
<evidence type="ECO:0000313" key="8">
    <source>
        <dbReference type="EMBL" id="SFD64893.1"/>
    </source>
</evidence>
<dbReference type="Proteomes" id="UP000198598">
    <property type="component" value="Unassembled WGS sequence"/>
</dbReference>
<dbReference type="GO" id="GO:0016810">
    <property type="term" value="F:hydrolase activity, acting on carbon-nitrogen (but not peptide) bonds"/>
    <property type="evidence" value="ECO:0007669"/>
    <property type="project" value="UniProtKB-ARBA"/>
</dbReference>
<evidence type="ECO:0000256" key="4">
    <source>
        <dbReference type="ARBA" id="ARBA00022801"/>
    </source>
</evidence>
<evidence type="ECO:0000313" key="9">
    <source>
        <dbReference type="Proteomes" id="UP000198598"/>
    </source>
</evidence>
<dbReference type="Gene3D" id="3.30.70.360">
    <property type="match status" value="1"/>
</dbReference>
<protein>
    <submittedName>
        <fullName evidence="8">Carboxypeptidase PM20D1</fullName>
    </submittedName>
</protein>
<dbReference type="EMBL" id="FOLQ01000006">
    <property type="protein sequence ID" value="SFD64893.1"/>
    <property type="molecule type" value="Genomic_DNA"/>
</dbReference>
<dbReference type="Gene3D" id="1.10.150.900">
    <property type="match status" value="1"/>
</dbReference>
<dbReference type="FunFam" id="1.10.150.900:FF:000003">
    <property type="entry name" value="N-fatty-acyl-amino acid synthase/hydrolase PM20D1"/>
    <property type="match status" value="1"/>
</dbReference>
<evidence type="ECO:0000256" key="6">
    <source>
        <dbReference type="SAM" id="Phobius"/>
    </source>
</evidence>
<evidence type="ECO:0000256" key="1">
    <source>
        <dbReference type="ARBA" id="ARBA00006247"/>
    </source>
</evidence>
<comment type="similarity">
    <text evidence="1">Belongs to the peptidase M20A family.</text>
</comment>
<evidence type="ECO:0000256" key="3">
    <source>
        <dbReference type="ARBA" id="ARBA00022723"/>
    </source>
</evidence>
<dbReference type="GO" id="GO:0043604">
    <property type="term" value="P:amide biosynthetic process"/>
    <property type="evidence" value="ECO:0007669"/>
    <property type="project" value="UniProtKB-ARBA"/>
</dbReference>
<evidence type="ECO:0000256" key="2">
    <source>
        <dbReference type="ARBA" id="ARBA00022670"/>
    </source>
</evidence>
<keyword evidence="6" id="KW-0812">Transmembrane</keyword>
<dbReference type="GO" id="GO:0046872">
    <property type="term" value="F:metal ion binding"/>
    <property type="evidence" value="ECO:0007669"/>
    <property type="project" value="UniProtKB-KW"/>
</dbReference>
<keyword evidence="6" id="KW-1133">Transmembrane helix</keyword>
<sequence length="489" mass="53701">MRSFLQVTALLVIVLVIVLVTVLFVNTFRLTSHQLTNVPPAAPIVVPDSAIQRLARAIQIPTVSFTEYTLTDTTQFDKFLSYIQTAYPLIHQRLKRETFTQYSLLYEWKGRNPALKPVMLMAHYDVVPVIQGTQGMWKRPPFAGIMEGGYLYGRGTLDDKMGMMGLLESVEYLLRSNFQPERTLLLAFGQDEETSGHGAQAIAAALKQRGVSLEYILDEGGVIKTDGVSGIKKPVALIGISEKGYLSLELTAVGKGGHSSMPPEQTSIGMVAEAVSKLEHHPFPARLDGGINHMLSYLASEVPFGQRLILANQWLFSPLIEHQLAQTKSSNASIRTTTAPTIFKAGAKDNVLPIDAVATVNFRLLPGDTVDGVVERVKEVIENDSITVSILGKGNDPVALADPDSPVFQKIHQTIKSVFPNVVVAPYVMLGATDSKFYAGLTTATYRFSPIPLNDTETQGIHGTNERINIKDYLTSIRFYVALIRNSQK</sequence>
<dbReference type="RefSeq" id="WP_093828282.1">
    <property type="nucleotide sequence ID" value="NZ_FOLQ01000006.1"/>
</dbReference>
<dbReference type="GO" id="GO:0006629">
    <property type="term" value="P:lipid metabolic process"/>
    <property type="evidence" value="ECO:0007669"/>
    <property type="project" value="UniProtKB-ARBA"/>
</dbReference>
<keyword evidence="8" id="KW-0121">Carboxypeptidase</keyword>
<dbReference type="SUPFAM" id="SSF53187">
    <property type="entry name" value="Zn-dependent exopeptidases"/>
    <property type="match status" value="1"/>
</dbReference>
<organism evidence="8 9">
    <name type="scientific">Spirosoma endophyticum</name>
    <dbReference type="NCBI Taxonomy" id="662367"/>
    <lineage>
        <taxon>Bacteria</taxon>
        <taxon>Pseudomonadati</taxon>
        <taxon>Bacteroidota</taxon>
        <taxon>Cytophagia</taxon>
        <taxon>Cytophagales</taxon>
        <taxon>Cytophagaceae</taxon>
        <taxon>Spirosoma</taxon>
    </lineage>
</organism>
<dbReference type="InterPro" id="IPR011650">
    <property type="entry name" value="Peptidase_M20_dimer"/>
</dbReference>
<keyword evidence="2" id="KW-0645">Protease</keyword>
<keyword evidence="6" id="KW-0472">Membrane</keyword>
<feature type="transmembrane region" description="Helical" evidence="6">
    <location>
        <begin position="7"/>
        <end position="28"/>
    </location>
</feature>
<dbReference type="InterPro" id="IPR036264">
    <property type="entry name" value="Bact_exopeptidase_dim_dom"/>
</dbReference>
<dbReference type="OrthoDB" id="9792335at2"/>
<dbReference type="GO" id="GO:0005576">
    <property type="term" value="C:extracellular region"/>
    <property type="evidence" value="ECO:0007669"/>
    <property type="project" value="UniProtKB-ARBA"/>
</dbReference>
<dbReference type="PANTHER" id="PTHR45962">
    <property type="entry name" value="N-FATTY-ACYL-AMINO ACID SYNTHASE/HYDROLASE PM20D1"/>
    <property type="match status" value="1"/>
</dbReference>
<keyword evidence="5" id="KW-0862">Zinc</keyword>
<dbReference type="GO" id="GO:0006520">
    <property type="term" value="P:amino acid metabolic process"/>
    <property type="evidence" value="ECO:0007669"/>
    <property type="project" value="UniProtKB-ARBA"/>
</dbReference>
<dbReference type="FunFam" id="3.40.630.10:FF:000027">
    <property type="entry name" value="N-fatty-acyl-amino acid synthase/hydrolase PM20D1"/>
    <property type="match status" value="1"/>
</dbReference>
<dbReference type="InterPro" id="IPR002933">
    <property type="entry name" value="Peptidase_M20"/>
</dbReference>
<gene>
    <name evidence="8" type="ORF">SAMN05216167_10695</name>
</gene>
<dbReference type="CDD" id="cd05674">
    <property type="entry name" value="M20_yscS"/>
    <property type="match status" value="1"/>
</dbReference>
<dbReference type="PROSITE" id="PS00758">
    <property type="entry name" value="ARGE_DAPE_CPG2_1"/>
    <property type="match status" value="1"/>
</dbReference>
<proteinExistence type="inferred from homology"/>
<dbReference type="STRING" id="662367.SAMN05216167_10695"/>
<dbReference type="InterPro" id="IPR001261">
    <property type="entry name" value="ArgE/DapE_CS"/>
</dbReference>
<dbReference type="Pfam" id="PF01546">
    <property type="entry name" value="Peptidase_M20"/>
    <property type="match status" value="1"/>
</dbReference>
<accession>A0A1I1U841</accession>
<reference evidence="8 9" key="1">
    <citation type="submission" date="2016-10" db="EMBL/GenBank/DDBJ databases">
        <authorList>
            <person name="de Groot N.N."/>
        </authorList>
    </citation>
    <scope>NUCLEOTIDE SEQUENCE [LARGE SCALE GENOMIC DNA]</scope>
    <source>
        <strain evidence="8 9">DSM 26130</strain>
    </source>
</reference>
<evidence type="ECO:0000259" key="7">
    <source>
        <dbReference type="Pfam" id="PF07687"/>
    </source>
</evidence>
<dbReference type="PANTHER" id="PTHR45962:SF1">
    <property type="entry name" value="N-FATTY-ACYL-AMINO ACID SYNTHASE_HYDROLASE PM20D1"/>
    <property type="match status" value="1"/>
</dbReference>